<protein>
    <submittedName>
        <fullName evidence="2">FecR domain-containing protein</fullName>
    </submittedName>
</protein>
<sequence length="427" mass="46019">MPPIKQQQPGIHIQWTTITYRSVLLAILALVALVGVVMYFAFPEPTKAGMDKVGSWISPIIDKWAGKADKKPGPKAGQQDAHFTNIDGTVKVKKANSNSWVTADYSLPLEKGDIIRTDSEGIAKIVFADGTNYTVKQDSLIVVEENSTNAAQQTQVAVQVTTGTVDLTTANLAAGSKSQVTVAGATAVFGPQSAAQVKNDARADSHEIMLTKGSGEVKRGTETVQLGSYEKVAFKNDSQFMSKSKEIGPPTLITPANMMPLFVSGKQTNVNFSWTPVDNVSGYHIRISKNPYFSSTVLDRRVSSTDVALNGLPEGAYYWVVTAMDGKGKESIESEKNRFTVIPKGSADVQLPLEIEFQQQAHIIIIQGKTEPAARVMVNGQEVPTVQEDGSFIYYTPPLPTGESVITVTAQNAKGGVATQTKRVIIQ</sequence>
<gene>
    <name evidence="2" type="ORF">HYX28_07220</name>
</gene>
<reference evidence="2" key="1">
    <citation type="submission" date="2020-07" db="EMBL/GenBank/DDBJ databases">
        <title>Huge and variable diversity of episymbiotic CPR bacteria and DPANN archaea in groundwater ecosystems.</title>
        <authorList>
            <person name="He C.Y."/>
            <person name="Keren R."/>
            <person name="Whittaker M."/>
            <person name="Farag I.F."/>
            <person name="Doudna J."/>
            <person name="Cate J.H.D."/>
            <person name="Banfield J.F."/>
        </authorList>
    </citation>
    <scope>NUCLEOTIDE SEQUENCE</scope>
    <source>
        <strain evidence="2">NC_groundwater_580_Pr5_B-0.1um_64_19</strain>
    </source>
</reference>
<keyword evidence="1" id="KW-1133">Transmembrane helix</keyword>
<dbReference type="EMBL" id="JACPNR010000009">
    <property type="protein sequence ID" value="MBI2678556.1"/>
    <property type="molecule type" value="Genomic_DNA"/>
</dbReference>
<dbReference type="Proteomes" id="UP000779809">
    <property type="component" value="Unassembled WGS sequence"/>
</dbReference>
<organism evidence="2 3">
    <name type="scientific">Candidatus Korobacter versatilis</name>
    <dbReference type="NCBI Taxonomy" id="658062"/>
    <lineage>
        <taxon>Bacteria</taxon>
        <taxon>Pseudomonadati</taxon>
        <taxon>Acidobacteriota</taxon>
        <taxon>Terriglobia</taxon>
        <taxon>Terriglobales</taxon>
        <taxon>Candidatus Korobacteraceae</taxon>
        <taxon>Candidatus Korobacter</taxon>
    </lineage>
</organism>
<dbReference type="Gene3D" id="2.60.40.10">
    <property type="entry name" value="Immunoglobulins"/>
    <property type="match status" value="2"/>
</dbReference>
<feature type="transmembrane region" description="Helical" evidence="1">
    <location>
        <begin position="20"/>
        <end position="42"/>
    </location>
</feature>
<evidence type="ECO:0000313" key="3">
    <source>
        <dbReference type="Proteomes" id="UP000779809"/>
    </source>
</evidence>
<dbReference type="AlphaFoldDB" id="A0A932A9J4"/>
<proteinExistence type="predicted"/>
<evidence type="ECO:0000256" key="1">
    <source>
        <dbReference type="SAM" id="Phobius"/>
    </source>
</evidence>
<comment type="caution">
    <text evidence="2">The sequence shown here is derived from an EMBL/GenBank/DDBJ whole genome shotgun (WGS) entry which is preliminary data.</text>
</comment>
<keyword evidence="1" id="KW-0472">Membrane</keyword>
<dbReference type="InterPro" id="IPR013783">
    <property type="entry name" value="Ig-like_fold"/>
</dbReference>
<evidence type="ECO:0000313" key="2">
    <source>
        <dbReference type="EMBL" id="MBI2678556.1"/>
    </source>
</evidence>
<name>A0A932A9J4_9BACT</name>
<dbReference type="SUPFAM" id="SSF49265">
    <property type="entry name" value="Fibronectin type III"/>
    <property type="match status" value="1"/>
</dbReference>
<dbReference type="InterPro" id="IPR036116">
    <property type="entry name" value="FN3_sf"/>
</dbReference>
<accession>A0A932A9J4</accession>
<keyword evidence="1" id="KW-0812">Transmembrane</keyword>
<dbReference type="PANTHER" id="PTHR38731">
    <property type="entry name" value="LIPL45-RELATED LIPOPROTEIN-RELATED"/>
    <property type="match status" value="1"/>
</dbReference>